<accession>A0AAD7SDC0</accession>
<dbReference type="Proteomes" id="UP001221898">
    <property type="component" value="Unassembled WGS sequence"/>
</dbReference>
<reference evidence="1" key="1">
    <citation type="journal article" date="2023" name="Science">
        <title>Genome structures resolve the early diversification of teleost fishes.</title>
        <authorList>
            <person name="Parey E."/>
            <person name="Louis A."/>
            <person name="Montfort J."/>
            <person name="Bouchez O."/>
            <person name="Roques C."/>
            <person name="Iampietro C."/>
            <person name="Lluch J."/>
            <person name="Castinel A."/>
            <person name="Donnadieu C."/>
            <person name="Desvignes T."/>
            <person name="Floi Bucao C."/>
            <person name="Jouanno E."/>
            <person name="Wen M."/>
            <person name="Mejri S."/>
            <person name="Dirks R."/>
            <person name="Jansen H."/>
            <person name="Henkel C."/>
            <person name="Chen W.J."/>
            <person name="Zahm M."/>
            <person name="Cabau C."/>
            <person name="Klopp C."/>
            <person name="Thompson A.W."/>
            <person name="Robinson-Rechavi M."/>
            <person name="Braasch I."/>
            <person name="Lecointre G."/>
            <person name="Bobe J."/>
            <person name="Postlethwait J.H."/>
            <person name="Berthelot C."/>
            <person name="Roest Crollius H."/>
            <person name="Guiguen Y."/>
        </authorList>
    </citation>
    <scope>NUCLEOTIDE SEQUENCE</scope>
    <source>
        <strain evidence="1">NC1722</strain>
    </source>
</reference>
<proteinExistence type="predicted"/>
<comment type="caution">
    <text evidence="1">The sequence shown here is derived from an EMBL/GenBank/DDBJ whole genome shotgun (WGS) entry which is preliminary data.</text>
</comment>
<sequence length="89" mass="10280">MANHRAVPPVPGKWRTALHSHKLKMNAEVVVWEEEQSRAASPASVDHPATSHMLRAVERVFRKEPKMPAYQHGEDIENYPLRFERIART</sequence>
<organism evidence="1 2">
    <name type="scientific">Aldrovandia affinis</name>
    <dbReference type="NCBI Taxonomy" id="143900"/>
    <lineage>
        <taxon>Eukaryota</taxon>
        <taxon>Metazoa</taxon>
        <taxon>Chordata</taxon>
        <taxon>Craniata</taxon>
        <taxon>Vertebrata</taxon>
        <taxon>Euteleostomi</taxon>
        <taxon>Actinopterygii</taxon>
        <taxon>Neopterygii</taxon>
        <taxon>Teleostei</taxon>
        <taxon>Notacanthiformes</taxon>
        <taxon>Halosauridae</taxon>
        <taxon>Aldrovandia</taxon>
    </lineage>
</organism>
<evidence type="ECO:0000313" key="2">
    <source>
        <dbReference type="Proteomes" id="UP001221898"/>
    </source>
</evidence>
<dbReference type="EMBL" id="JAINUG010000077">
    <property type="protein sequence ID" value="KAJ8400358.1"/>
    <property type="molecule type" value="Genomic_DNA"/>
</dbReference>
<keyword evidence="2" id="KW-1185">Reference proteome</keyword>
<name>A0AAD7SDC0_9TELE</name>
<dbReference type="AlphaFoldDB" id="A0AAD7SDC0"/>
<protein>
    <submittedName>
        <fullName evidence="1">Uncharacterized protein</fullName>
    </submittedName>
</protein>
<evidence type="ECO:0000313" key="1">
    <source>
        <dbReference type="EMBL" id="KAJ8400358.1"/>
    </source>
</evidence>
<gene>
    <name evidence="1" type="ORF">AAFF_G00397410</name>
</gene>